<organism evidence="2 3">
    <name type="scientific">Bacillus salitolerans</name>
    <dbReference type="NCBI Taxonomy" id="1437434"/>
    <lineage>
        <taxon>Bacteria</taxon>
        <taxon>Bacillati</taxon>
        <taxon>Bacillota</taxon>
        <taxon>Bacilli</taxon>
        <taxon>Bacillales</taxon>
        <taxon>Bacillaceae</taxon>
        <taxon>Bacillus</taxon>
    </lineage>
</organism>
<evidence type="ECO:0000259" key="1">
    <source>
        <dbReference type="PROSITE" id="PS51186"/>
    </source>
</evidence>
<dbReference type="SUPFAM" id="SSF55729">
    <property type="entry name" value="Acyl-CoA N-acyltransferases (Nat)"/>
    <property type="match status" value="1"/>
</dbReference>
<dbReference type="InterPro" id="IPR000182">
    <property type="entry name" value="GNAT_dom"/>
</dbReference>
<dbReference type="RefSeq" id="WP_377930701.1">
    <property type="nucleotide sequence ID" value="NZ_JBHUEM010000055.1"/>
</dbReference>
<keyword evidence="3" id="KW-1185">Reference proteome</keyword>
<protein>
    <submittedName>
        <fullName evidence="2">GNAT family N-acetyltransferase</fullName>
        <ecNumber evidence="2">2.3.1.-</ecNumber>
    </submittedName>
</protein>
<dbReference type="Gene3D" id="3.40.630.30">
    <property type="match status" value="1"/>
</dbReference>
<dbReference type="PROSITE" id="PS51186">
    <property type="entry name" value="GNAT"/>
    <property type="match status" value="1"/>
</dbReference>
<dbReference type="Pfam" id="PF00583">
    <property type="entry name" value="Acetyltransf_1"/>
    <property type="match status" value="1"/>
</dbReference>
<dbReference type="GO" id="GO:0016746">
    <property type="term" value="F:acyltransferase activity"/>
    <property type="evidence" value="ECO:0007669"/>
    <property type="project" value="UniProtKB-KW"/>
</dbReference>
<dbReference type="PANTHER" id="PTHR41700:SF1">
    <property type="entry name" value="N-ACETYLTRANSFERASE DOMAIN-CONTAINING PROTEIN"/>
    <property type="match status" value="1"/>
</dbReference>
<dbReference type="EC" id="2.3.1.-" evidence="2"/>
<dbReference type="InterPro" id="IPR016181">
    <property type="entry name" value="Acyl_CoA_acyltransferase"/>
</dbReference>
<sequence>MTVRNDISYRRLEELEDINQAVRLQAEIWGLEVVSPQPQLVASIHHGGVVIGAFTDHQLVGFCYGFAGYKDKEVYLISHMTGILPDYQNAGIGYQLKIQQREWAIDYGYKKIVWTYDPLEIRNGYFNICKLGAYSKHYIPSYYGEMNDKLNKGLPTDRLLIEWDICSKRAEAALRGAFKNQTETNYESLLSFHQNSDDPTPLQHEILVKENQGGYRVPVPSTIQLIKKQNPNVAHKWRYAVRHALHEAFSKGYMITGVQRELDSKIHFYILEKRGG</sequence>
<feature type="domain" description="N-acetyltransferase" evidence="1">
    <location>
        <begin position="7"/>
        <end position="151"/>
    </location>
</feature>
<dbReference type="EMBL" id="JBHUEM010000055">
    <property type="protein sequence ID" value="MFD1739459.1"/>
    <property type="molecule type" value="Genomic_DNA"/>
</dbReference>
<reference evidence="3" key="1">
    <citation type="journal article" date="2019" name="Int. J. Syst. Evol. Microbiol.">
        <title>The Global Catalogue of Microorganisms (GCM) 10K type strain sequencing project: providing services to taxonomists for standard genome sequencing and annotation.</title>
        <authorList>
            <consortium name="The Broad Institute Genomics Platform"/>
            <consortium name="The Broad Institute Genome Sequencing Center for Infectious Disease"/>
            <person name="Wu L."/>
            <person name="Ma J."/>
        </authorList>
    </citation>
    <scope>NUCLEOTIDE SEQUENCE [LARGE SCALE GENOMIC DNA]</scope>
    <source>
        <strain evidence="3">CCUG 49339</strain>
    </source>
</reference>
<comment type="caution">
    <text evidence="2">The sequence shown here is derived from an EMBL/GenBank/DDBJ whole genome shotgun (WGS) entry which is preliminary data.</text>
</comment>
<keyword evidence="2" id="KW-0012">Acyltransferase</keyword>
<dbReference type="InterPro" id="IPR038764">
    <property type="entry name" value="GNAT_N_AcTrfase_prd"/>
</dbReference>
<dbReference type="Proteomes" id="UP001597214">
    <property type="component" value="Unassembled WGS sequence"/>
</dbReference>
<name>A0ABW4LW99_9BACI</name>
<dbReference type="PANTHER" id="PTHR41700">
    <property type="entry name" value="GCN5-RELATED N-ACETYLTRANSFERASE"/>
    <property type="match status" value="1"/>
</dbReference>
<dbReference type="CDD" id="cd04301">
    <property type="entry name" value="NAT_SF"/>
    <property type="match status" value="1"/>
</dbReference>
<keyword evidence="2" id="KW-0808">Transferase</keyword>
<evidence type="ECO:0000313" key="3">
    <source>
        <dbReference type="Proteomes" id="UP001597214"/>
    </source>
</evidence>
<evidence type="ECO:0000313" key="2">
    <source>
        <dbReference type="EMBL" id="MFD1739459.1"/>
    </source>
</evidence>
<gene>
    <name evidence="2" type="ORF">ACFSCX_23540</name>
</gene>
<proteinExistence type="predicted"/>
<accession>A0ABW4LW99</accession>